<evidence type="ECO:0000256" key="2">
    <source>
        <dbReference type="SAM" id="Phobius"/>
    </source>
</evidence>
<dbReference type="InParanoid" id="A0A1X7U3L4"/>
<feature type="transmembrane region" description="Helical" evidence="2">
    <location>
        <begin position="334"/>
        <end position="359"/>
    </location>
</feature>
<organism evidence="3">
    <name type="scientific">Amphimedon queenslandica</name>
    <name type="common">Sponge</name>
    <dbReference type="NCBI Taxonomy" id="400682"/>
    <lineage>
        <taxon>Eukaryota</taxon>
        <taxon>Metazoa</taxon>
        <taxon>Porifera</taxon>
        <taxon>Demospongiae</taxon>
        <taxon>Heteroscleromorpha</taxon>
        <taxon>Haplosclerida</taxon>
        <taxon>Niphatidae</taxon>
        <taxon>Amphimedon</taxon>
    </lineage>
</organism>
<accession>A0A1X7U3L4</accession>
<keyword evidence="2" id="KW-0472">Membrane</keyword>
<evidence type="ECO:0000256" key="1">
    <source>
        <dbReference type="SAM" id="MobiDB-lite"/>
    </source>
</evidence>
<keyword evidence="2" id="KW-0812">Transmembrane</keyword>
<keyword evidence="2" id="KW-1133">Transmembrane helix</keyword>
<proteinExistence type="predicted"/>
<name>A0A1X7U3L4_AMPQE</name>
<evidence type="ECO:0000313" key="3">
    <source>
        <dbReference type="EnsemblMetazoa" id="Aqu2.1.22365_001"/>
    </source>
</evidence>
<reference evidence="3" key="1">
    <citation type="submission" date="2017-05" db="UniProtKB">
        <authorList>
            <consortium name="EnsemblMetazoa"/>
        </authorList>
    </citation>
    <scope>IDENTIFICATION</scope>
</reference>
<dbReference type="EnsemblMetazoa" id="Aqu2.1.22365_001">
    <property type="protein sequence ID" value="Aqu2.1.22365_001"/>
    <property type="gene ID" value="Aqu2.1.22365"/>
</dbReference>
<dbReference type="AlphaFoldDB" id="A0A1X7U3L4"/>
<sequence length="377" mass="43130">MAATPSDLICTPENERPTNRQKTDNMTDDLPDIQVRVDLTDRIKAKLRRWLYQIESNKLLLIGFTIAFIIWTASVLCAIILERKYIDNSPNNITTVDGMSNALNVYTYAATYSANKTQSVTLQLLTQNSKVWAIEGDCIRTTKKPLTAYNRTLLHVQRFEAVFNKEGIPLFALANSYLIYTITAVSAIKNKTGCVFFYFFNTKETIEDFLRSNDPSNQLDVQGYYNKSIKCIKTDGLQHDAFFSLNSTGETFVGILANVSTNITYRVRGIIIEYNTSNCQQERIHNLTYNKPLKINICKNIICAFKSNETTIVIDSKEQGVHIHWEPKPLELTLVVWIVIMIAGLLNLICLICLILYCLKFLWKKTKQKRNICTCRQ</sequence>
<feature type="compositionally biased region" description="Basic and acidic residues" evidence="1">
    <location>
        <begin position="13"/>
        <end position="25"/>
    </location>
</feature>
<protein>
    <submittedName>
        <fullName evidence="3">Uncharacterized protein</fullName>
    </submittedName>
</protein>
<feature type="region of interest" description="Disordered" evidence="1">
    <location>
        <begin position="1"/>
        <end position="27"/>
    </location>
</feature>
<feature type="transmembrane region" description="Helical" evidence="2">
    <location>
        <begin position="59"/>
        <end position="81"/>
    </location>
</feature>